<feature type="domain" description="VOC" evidence="1">
    <location>
        <begin position="4"/>
        <end position="140"/>
    </location>
</feature>
<dbReference type="InterPro" id="IPR004360">
    <property type="entry name" value="Glyas_Fos-R_dOase_dom"/>
</dbReference>
<dbReference type="RefSeq" id="WP_386676866.1">
    <property type="nucleotide sequence ID" value="NZ_JBHLTG010000016.1"/>
</dbReference>
<accession>A0ABV6S0A0</accession>
<evidence type="ECO:0000259" key="1">
    <source>
        <dbReference type="PROSITE" id="PS51819"/>
    </source>
</evidence>
<organism evidence="2 3">
    <name type="scientific">Lysobacter korlensis</name>
    <dbReference type="NCBI Taxonomy" id="553636"/>
    <lineage>
        <taxon>Bacteria</taxon>
        <taxon>Pseudomonadati</taxon>
        <taxon>Pseudomonadota</taxon>
        <taxon>Gammaproteobacteria</taxon>
        <taxon>Lysobacterales</taxon>
        <taxon>Lysobacteraceae</taxon>
        <taxon>Lysobacter</taxon>
    </lineage>
</organism>
<protein>
    <submittedName>
        <fullName evidence="2">VOC family protein</fullName>
    </submittedName>
</protein>
<dbReference type="SUPFAM" id="SSF54593">
    <property type="entry name" value="Glyoxalase/Bleomycin resistance protein/Dihydroxybiphenyl dioxygenase"/>
    <property type="match status" value="1"/>
</dbReference>
<proteinExistence type="predicted"/>
<sequence>MDLKLEGIVLPVTDVDRAKAFYERLGFRLDADFPGPDGFRIVQLTPPGSQASILFGSGVTDSKAGSVQDLLVVVSDIEAARDDLVARGVAVSDVWHDAGGVFYHAGTSHRVRGAHPENASYGSYASFSDPDGNGWVLQEVTKRLPGR</sequence>
<dbReference type="EMBL" id="JBHLTG010000016">
    <property type="protein sequence ID" value="MFC0682656.1"/>
    <property type="molecule type" value="Genomic_DNA"/>
</dbReference>
<dbReference type="PROSITE" id="PS51819">
    <property type="entry name" value="VOC"/>
    <property type="match status" value="1"/>
</dbReference>
<dbReference type="Pfam" id="PF00903">
    <property type="entry name" value="Glyoxalase"/>
    <property type="match status" value="1"/>
</dbReference>
<evidence type="ECO:0000313" key="3">
    <source>
        <dbReference type="Proteomes" id="UP001589896"/>
    </source>
</evidence>
<dbReference type="Gene3D" id="3.10.180.10">
    <property type="entry name" value="2,3-Dihydroxybiphenyl 1,2-Dioxygenase, domain 1"/>
    <property type="match status" value="1"/>
</dbReference>
<reference evidence="2 3" key="1">
    <citation type="submission" date="2024-09" db="EMBL/GenBank/DDBJ databases">
        <authorList>
            <person name="Sun Q."/>
            <person name="Mori K."/>
        </authorList>
    </citation>
    <scope>NUCLEOTIDE SEQUENCE [LARGE SCALE GENOMIC DNA]</scope>
    <source>
        <strain evidence="2 3">KCTC 23076</strain>
    </source>
</reference>
<dbReference type="InterPro" id="IPR029068">
    <property type="entry name" value="Glyas_Bleomycin-R_OHBP_Dase"/>
</dbReference>
<evidence type="ECO:0000313" key="2">
    <source>
        <dbReference type="EMBL" id="MFC0682656.1"/>
    </source>
</evidence>
<name>A0ABV6S0A0_9GAMM</name>
<gene>
    <name evidence="2" type="ORF">ACFFGH_32910</name>
</gene>
<keyword evidence="3" id="KW-1185">Reference proteome</keyword>
<comment type="caution">
    <text evidence="2">The sequence shown here is derived from an EMBL/GenBank/DDBJ whole genome shotgun (WGS) entry which is preliminary data.</text>
</comment>
<dbReference type="InterPro" id="IPR037523">
    <property type="entry name" value="VOC_core"/>
</dbReference>
<dbReference type="Proteomes" id="UP001589896">
    <property type="component" value="Unassembled WGS sequence"/>
</dbReference>